<protein>
    <submittedName>
        <fullName evidence="14">TonB-dependent copper receptor</fullName>
    </submittedName>
</protein>
<comment type="subcellular location">
    <subcellularLocation>
        <location evidence="1 10">Cell outer membrane</location>
        <topology evidence="1 10">Multi-pass membrane protein</topology>
    </subcellularLocation>
</comment>
<dbReference type="EMBL" id="JAENGP010000003">
    <property type="protein sequence ID" value="MBK1780417.1"/>
    <property type="molecule type" value="Genomic_DNA"/>
</dbReference>
<evidence type="ECO:0000256" key="9">
    <source>
        <dbReference type="ARBA" id="ARBA00023237"/>
    </source>
</evidence>
<evidence type="ECO:0000256" key="8">
    <source>
        <dbReference type="ARBA" id="ARBA00023170"/>
    </source>
</evidence>
<evidence type="ECO:0000256" key="11">
    <source>
        <dbReference type="RuleBase" id="RU003357"/>
    </source>
</evidence>
<evidence type="ECO:0000256" key="3">
    <source>
        <dbReference type="ARBA" id="ARBA00022448"/>
    </source>
</evidence>
<feature type="domain" description="TonB-dependent receptor-like beta-barrel" evidence="12">
    <location>
        <begin position="183"/>
        <end position="615"/>
    </location>
</feature>
<evidence type="ECO:0000256" key="10">
    <source>
        <dbReference type="PROSITE-ProRule" id="PRU01360"/>
    </source>
</evidence>
<evidence type="ECO:0000256" key="4">
    <source>
        <dbReference type="ARBA" id="ARBA00022452"/>
    </source>
</evidence>
<dbReference type="PANTHER" id="PTHR30069">
    <property type="entry name" value="TONB-DEPENDENT OUTER MEMBRANE RECEPTOR"/>
    <property type="match status" value="1"/>
</dbReference>
<feature type="domain" description="TonB-dependent receptor plug" evidence="13">
    <location>
        <begin position="40"/>
        <end position="131"/>
    </location>
</feature>
<dbReference type="Pfam" id="PF07715">
    <property type="entry name" value="Plug"/>
    <property type="match status" value="1"/>
</dbReference>
<name>A0ABS1EEU6_9BURK</name>
<comment type="similarity">
    <text evidence="2 10 11">Belongs to the TonB-dependent receptor family.</text>
</comment>
<keyword evidence="5 10" id="KW-0812">Transmembrane</keyword>
<evidence type="ECO:0000256" key="6">
    <source>
        <dbReference type="ARBA" id="ARBA00023077"/>
    </source>
</evidence>
<keyword evidence="7 10" id="KW-0472">Membrane</keyword>
<evidence type="ECO:0000259" key="12">
    <source>
        <dbReference type="Pfam" id="PF00593"/>
    </source>
</evidence>
<dbReference type="InterPro" id="IPR039426">
    <property type="entry name" value="TonB-dep_rcpt-like"/>
</dbReference>
<dbReference type="SUPFAM" id="SSF56935">
    <property type="entry name" value="Porins"/>
    <property type="match status" value="1"/>
</dbReference>
<proteinExistence type="inferred from homology"/>
<keyword evidence="9 10" id="KW-0998">Cell outer membrane</keyword>
<evidence type="ECO:0000256" key="1">
    <source>
        <dbReference type="ARBA" id="ARBA00004571"/>
    </source>
</evidence>
<accession>A0ABS1EEU6</accession>
<dbReference type="Pfam" id="PF00593">
    <property type="entry name" value="TonB_dep_Rec_b-barrel"/>
    <property type="match status" value="1"/>
</dbReference>
<evidence type="ECO:0000256" key="2">
    <source>
        <dbReference type="ARBA" id="ARBA00009810"/>
    </source>
</evidence>
<dbReference type="PROSITE" id="PS52016">
    <property type="entry name" value="TONB_DEPENDENT_REC_3"/>
    <property type="match status" value="1"/>
</dbReference>
<dbReference type="InterPro" id="IPR010100">
    <property type="entry name" value="TonB-dep_Cu_rcpt"/>
</dbReference>
<keyword evidence="15" id="KW-1185">Reference proteome</keyword>
<dbReference type="InterPro" id="IPR036942">
    <property type="entry name" value="Beta-barrel_TonB_sf"/>
</dbReference>
<dbReference type="Proteomes" id="UP000635316">
    <property type="component" value="Unassembled WGS sequence"/>
</dbReference>
<evidence type="ECO:0000313" key="15">
    <source>
        <dbReference type="Proteomes" id="UP000635316"/>
    </source>
</evidence>
<evidence type="ECO:0000256" key="5">
    <source>
        <dbReference type="ARBA" id="ARBA00022692"/>
    </source>
</evidence>
<comment type="caution">
    <text evidence="14">The sequence shown here is derived from an EMBL/GenBank/DDBJ whole genome shotgun (WGS) entry which is preliminary data.</text>
</comment>
<dbReference type="InterPro" id="IPR012910">
    <property type="entry name" value="Plug_dom"/>
</dbReference>
<dbReference type="PANTHER" id="PTHR30069:SF49">
    <property type="entry name" value="OUTER MEMBRANE PROTEIN C"/>
    <property type="match status" value="1"/>
</dbReference>
<organism evidence="14 15">
    <name type="scientific">Advenella mandrilli</name>
    <dbReference type="NCBI Taxonomy" id="2800330"/>
    <lineage>
        <taxon>Bacteria</taxon>
        <taxon>Pseudomonadati</taxon>
        <taxon>Pseudomonadota</taxon>
        <taxon>Betaproteobacteria</taxon>
        <taxon>Burkholderiales</taxon>
        <taxon>Alcaligenaceae</taxon>
    </lineage>
</organism>
<gene>
    <name evidence="14" type="ORF">JHL22_04230</name>
</gene>
<dbReference type="CDD" id="cd01347">
    <property type="entry name" value="ligand_gated_channel"/>
    <property type="match status" value="1"/>
</dbReference>
<dbReference type="NCBIfam" id="TIGR01778">
    <property type="entry name" value="TonB-copper"/>
    <property type="match status" value="1"/>
</dbReference>
<evidence type="ECO:0000256" key="7">
    <source>
        <dbReference type="ARBA" id="ARBA00023136"/>
    </source>
</evidence>
<keyword evidence="3 10" id="KW-0813">Transport</keyword>
<dbReference type="Gene3D" id="2.40.170.20">
    <property type="entry name" value="TonB-dependent receptor, beta-barrel domain"/>
    <property type="match status" value="1"/>
</dbReference>
<evidence type="ECO:0000259" key="13">
    <source>
        <dbReference type="Pfam" id="PF07715"/>
    </source>
</evidence>
<dbReference type="Gene3D" id="2.170.130.10">
    <property type="entry name" value="TonB-dependent receptor, plug domain"/>
    <property type="match status" value="1"/>
</dbReference>
<reference evidence="14 15" key="1">
    <citation type="submission" date="2020-12" db="EMBL/GenBank/DDBJ databases">
        <authorList>
            <person name="Lu T."/>
            <person name="Wang Q."/>
            <person name="Han X."/>
        </authorList>
    </citation>
    <scope>NUCLEOTIDE SEQUENCE [LARGE SCALE GENOMIC DNA]</scope>
    <source>
        <strain evidence="14 15">WQ 585</strain>
    </source>
</reference>
<sequence>MTASAMAQDTNKVTRLETILVTQVAPDFPLTYTTNPKLPRQPIPASDATDYLKTIPGFSALRNGGSNSDPVLRGMFGSRINMLANGSNMPGACGGRMDNPGSYIAPENFDELTVVKGPQTVIWGPGASAGTVRFDRNPPVFEEGKNINFEGSLVGGSWGRNDQTADIETGNDKFYARVTANHSHAQDYKDGDGNKVHSHWDKWNADLSLGITPDANTLLELTAGTGDAKTAYATRGMDGTKFKRKSYGLRFKKQNIGTVFDEFEAHLYYNQADHVMDNFRMRDYTMKMESNPRRTTWGGRVAGTFRFNDNLSLVTGLDFQKSKHELRKFARNGMEWISATEMPWQDNAKFSNTGLFGELVWQTSASGKLIGGLRLDRATAKDYRAGSPSKGHKRDDTLTSGFIRYEHELNDMSTTVYAGLGHVERFPDFWELVSPGAGPEGSVNAFRGIKPEKTTQLDFGAQYKGEHLEAWLSGYVGYMKDFILFDYASLGGGVKQVRNVNARIMGAEMGASYEVSDQLKLNGTLAYAWGKNSDDGRPMAQIPPLETRLSVQYDDGIWSAGALWRLVAPQKRYATNHGNVASKDFGPSAGFGTLALNAGYAFNDRVKLTVGIDNLFDKTYSEHLNLAGVGAFGYAANTRINEPGRTAWARLNIKY</sequence>
<dbReference type="InterPro" id="IPR037066">
    <property type="entry name" value="Plug_dom_sf"/>
</dbReference>
<keyword evidence="8 14" id="KW-0675">Receptor</keyword>
<evidence type="ECO:0000313" key="14">
    <source>
        <dbReference type="EMBL" id="MBK1780417.1"/>
    </source>
</evidence>
<dbReference type="InterPro" id="IPR000531">
    <property type="entry name" value="Beta-barrel_TonB"/>
</dbReference>
<keyword evidence="6 11" id="KW-0798">TonB box</keyword>
<keyword evidence="4 10" id="KW-1134">Transmembrane beta strand</keyword>